<evidence type="ECO:0000256" key="10">
    <source>
        <dbReference type="ARBA" id="ARBA00024209"/>
    </source>
</evidence>
<evidence type="ECO:0000256" key="5">
    <source>
        <dbReference type="ARBA" id="ARBA00022723"/>
    </source>
</evidence>
<dbReference type="PANTHER" id="PTHR46539">
    <property type="entry name" value="E3 UBIQUITIN-PROTEIN LIGASE ATL42"/>
    <property type="match status" value="1"/>
</dbReference>
<dbReference type="PANTHER" id="PTHR46539:SF1">
    <property type="entry name" value="E3 UBIQUITIN-PROTEIN LIGASE ATL42"/>
    <property type="match status" value="1"/>
</dbReference>
<evidence type="ECO:0000256" key="6">
    <source>
        <dbReference type="ARBA" id="ARBA00022771"/>
    </source>
</evidence>
<evidence type="ECO:0000256" key="12">
    <source>
        <dbReference type="SAM" id="Phobius"/>
    </source>
</evidence>
<reference evidence="14" key="2">
    <citation type="submission" date="2023-06" db="EMBL/GenBank/DDBJ databases">
        <authorList>
            <person name="Swenson N.G."/>
            <person name="Wegrzyn J.L."/>
            <person name="Mcevoy S.L."/>
        </authorList>
    </citation>
    <scope>NUCLEOTIDE SEQUENCE</scope>
    <source>
        <strain evidence="14">NS2018</strain>
        <tissue evidence="14">Leaf</tissue>
    </source>
</reference>
<evidence type="ECO:0000256" key="1">
    <source>
        <dbReference type="ARBA" id="ARBA00000900"/>
    </source>
</evidence>
<dbReference type="PROSITE" id="PS50089">
    <property type="entry name" value="ZF_RING_2"/>
    <property type="match status" value="1"/>
</dbReference>
<name>A0AA39SDU4_ACESA</name>
<protein>
    <recommendedName>
        <fullName evidence="3">RING-type E3 ubiquitin transferase</fullName>
        <ecNumber evidence="3">2.3.2.27</ecNumber>
    </recommendedName>
</protein>
<gene>
    <name evidence="14" type="ORF">LWI29_016133</name>
</gene>
<dbReference type="Gene3D" id="3.30.40.10">
    <property type="entry name" value="Zinc/RING finger domain, C3HC4 (zinc finger)"/>
    <property type="match status" value="1"/>
</dbReference>
<dbReference type="GO" id="GO:0061630">
    <property type="term" value="F:ubiquitin protein ligase activity"/>
    <property type="evidence" value="ECO:0007669"/>
    <property type="project" value="UniProtKB-EC"/>
</dbReference>
<accession>A0AA39SDU4</accession>
<dbReference type="EC" id="2.3.2.27" evidence="3"/>
<keyword evidence="8 12" id="KW-1133">Transmembrane helix</keyword>
<evidence type="ECO:0000313" key="15">
    <source>
        <dbReference type="Proteomes" id="UP001168877"/>
    </source>
</evidence>
<keyword evidence="9 12" id="KW-0472">Membrane</keyword>
<proteinExistence type="inferred from homology"/>
<reference evidence="14" key="1">
    <citation type="journal article" date="2022" name="Plant J.">
        <title>Strategies of tolerance reflected in two North American maple genomes.</title>
        <authorList>
            <person name="McEvoy S.L."/>
            <person name="Sezen U.U."/>
            <person name="Trouern-Trend A."/>
            <person name="McMahon S.M."/>
            <person name="Schaberg P.G."/>
            <person name="Yang J."/>
            <person name="Wegrzyn J.L."/>
            <person name="Swenson N.G."/>
        </authorList>
    </citation>
    <scope>NUCLEOTIDE SEQUENCE</scope>
    <source>
        <strain evidence="14">NS2018</strain>
    </source>
</reference>
<dbReference type="InterPro" id="IPR001841">
    <property type="entry name" value="Znf_RING"/>
</dbReference>
<dbReference type="GO" id="GO:0016020">
    <property type="term" value="C:membrane"/>
    <property type="evidence" value="ECO:0007669"/>
    <property type="project" value="UniProtKB-SubCell"/>
</dbReference>
<keyword evidence="6 11" id="KW-0863">Zinc-finger</keyword>
<dbReference type="Pfam" id="PF13639">
    <property type="entry name" value="zf-RING_2"/>
    <property type="match status" value="1"/>
</dbReference>
<feature type="domain" description="RING-type" evidence="13">
    <location>
        <begin position="81"/>
        <end position="123"/>
    </location>
</feature>
<evidence type="ECO:0000259" key="13">
    <source>
        <dbReference type="PROSITE" id="PS50089"/>
    </source>
</evidence>
<comment type="subcellular location">
    <subcellularLocation>
        <location evidence="2">Membrane</location>
    </subcellularLocation>
</comment>
<comment type="caution">
    <text evidence="14">The sequence shown here is derived from an EMBL/GenBank/DDBJ whole genome shotgun (WGS) entry which is preliminary data.</text>
</comment>
<dbReference type="GO" id="GO:0008270">
    <property type="term" value="F:zinc ion binding"/>
    <property type="evidence" value="ECO:0007669"/>
    <property type="project" value="UniProtKB-KW"/>
</dbReference>
<evidence type="ECO:0000256" key="9">
    <source>
        <dbReference type="ARBA" id="ARBA00023136"/>
    </source>
</evidence>
<evidence type="ECO:0000256" key="3">
    <source>
        <dbReference type="ARBA" id="ARBA00012483"/>
    </source>
</evidence>
<keyword evidence="7" id="KW-0862">Zinc</keyword>
<keyword evidence="5" id="KW-0479">Metal-binding</keyword>
<evidence type="ECO:0000256" key="2">
    <source>
        <dbReference type="ARBA" id="ARBA00004370"/>
    </source>
</evidence>
<evidence type="ECO:0000256" key="8">
    <source>
        <dbReference type="ARBA" id="ARBA00022989"/>
    </source>
</evidence>
<keyword evidence="4 12" id="KW-0812">Transmembrane</keyword>
<keyword evidence="15" id="KW-1185">Reference proteome</keyword>
<feature type="transmembrane region" description="Helical" evidence="12">
    <location>
        <begin position="20"/>
        <end position="43"/>
    </location>
</feature>
<sequence>MRMGPFKLIHYGGHTADEDITFWVLFIFCLLVLLASSFYFWVYPRLCPPPPPRGVPDTVRERIVSFMFETSATLRHHEDQCAICLDDFVEGTSLLSLPPCGHTFHSDCIGEYMSGAAICPICRENIT</sequence>
<comment type="catalytic activity">
    <reaction evidence="1">
        <text>S-ubiquitinyl-[E2 ubiquitin-conjugating enzyme]-L-cysteine + [acceptor protein]-L-lysine = [E2 ubiquitin-conjugating enzyme]-L-cysteine + N(6)-ubiquitinyl-[acceptor protein]-L-lysine.</text>
        <dbReference type="EC" id="2.3.2.27"/>
    </reaction>
</comment>
<dbReference type="SUPFAM" id="SSF57850">
    <property type="entry name" value="RING/U-box"/>
    <property type="match status" value="1"/>
</dbReference>
<dbReference type="EMBL" id="JAUESC010000381">
    <property type="protein sequence ID" value="KAK0589594.1"/>
    <property type="molecule type" value="Genomic_DNA"/>
</dbReference>
<comment type="similarity">
    <text evidence="10">Belongs to the RING-type zinc finger family. ATL subfamily.</text>
</comment>
<dbReference type="SMART" id="SM00184">
    <property type="entry name" value="RING"/>
    <property type="match status" value="1"/>
</dbReference>
<dbReference type="InterPro" id="IPR013083">
    <property type="entry name" value="Znf_RING/FYVE/PHD"/>
</dbReference>
<evidence type="ECO:0000256" key="7">
    <source>
        <dbReference type="ARBA" id="ARBA00022833"/>
    </source>
</evidence>
<evidence type="ECO:0000313" key="14">
    <source>
        <dbReference type="EMBL" id="KAK0589594.1"/>
    </source>
</evidence>
<evidence type="ECO:0000256" key="11">
    <source>
        <dbReference type="PROSITE-ProRule" id="PRU00175"/>
    </source>
</evidence>
<organism evidence="14 15">
    <name type="scientific">Acer saccharum</name>
    <name type="common">Sugar maple</name>
    <dbReference type="NCBI Taxonomy" id="4024"/>
    <lineage>
        <taxon>Eukaryota</taxon>
        <taxon>Viridiplantae</taxon>
        <taxon>Streptophyta</taxon>
        <taxon>Embryophyta</taxon>
        <taxon>Tracheophyta</taxon>
        <taxon>Spermatophyta</taxon>
        <taxon>Magnoliopsida</taxon>
        <taxon>eudicotyledons</taxon>
        <taxon>Gunneridae</taxon>
        <taxon>Pentapetalae</taxon>
        <taxon>rosids</taxon>
        <taxon>malvids</taxon>
        <taxon>Sapindales</taxon>
        <taxon>Sapindaceae</taxon>
        <taxon>Hippocastanoideae</taxon>
        <taxon>Acereae</taxon>
        <taxon>Acer</taxon>
    </lineage>
</organism>
<dbReference type="Proteomes" id="UP001168877">
    <property type="component" value="Unassembled WGS sequence"/>
</dbReference>
<evidence type="ECO:0000256" key="4">
    <source>
        <dbReference type="ARBA" id="ARBA00022692"/>
    </source>
</evidence>
<dbReference type="AlphaFoldDB" id="A0AA39SDU4"/>